<evidence type="ECO:0000313" key="1">
    <source>
        <dbReference type="EMBL" id="TBU62829.1"/>
    </source>
</evidence>
<accession>A0A4Q9Q676</accession>
<keyword evidence="2" id="KW-1185">Reference proteome</keyword>
<sequence length="72" mass="8549">MFSLPLALCRQCTLWLPLRCRHARLDREWGPMVSASIRCAALANISKRCSQKAMHVRVPSYRPYWQEMTNRW</sequence>
<dbReference type="AlphaFoldDB" id="A0A4Q9Q676"/>
<reference evidence="1 2" key="1">
    <citation type="submission" date="2019-01" db="EMBL/GenBank/DDBJ databases">
        <title>Draft genome sequences of three monokaryotic isolates of the white-rot basidiomycete fungus Dichomitus squalens.</title>
        <authorList>
            <consortium name="DOE Joint Genome Institute"/>
            <person name="Lopez S.C."/>
            <person name="Andreopoulos B."/>
            <person name="Pangilinan J."/>
            <person name="Lipzen A."/>
            <person name="Riley R."/>
            <person name="Ahrendt S."/>
            <person name="Ng V."/>
            <person name="Barry K."/>
            <person name="Daum C."/>
            <person name="Grigoriev I.V."/>
            <person name="Hilden K.S."/>
            <person name="Makela M.R."/>
            <person name="de Vries R.P."/>
        </authorList>
    </citation>
    <scope>NUCLEOTIDE SEQUENCE [LARGE SCALE GENOMIC DNA]</scope>
    <source>
        <strain evidence="1 2">CBS 464.89</strain>
    </source>
</reference>
<gene>
    <name evidence="1" type="ORF">BD310DRAFT_810143</name>
</gene>
<evidence type="ECO:0000313" key="2">
    <source>
        <dbReference type="Proteomes" id="UP000292082"/>
    </source>
</evidence>
<dbReference type="Proteomes" id="UP000292082">
    <property type="component" value="Unassembled WGS sequence"/>
</dbReference>
<protein>
    <submittedName>
        <fullName evidence="1">Uncharacterized protein</fullName>
    </submittedName>
</protein>
<name>A0A4Q9Q676_9APHY</name>
<organism evidence="1 2">
    <name type="scientific">Dichomitus squalens</name>
    <dbReference type="NCBI Taxonomy" id="114155"/>
    <lineage>
        <taxon>Eukaryota</taxon>
        <taxon>Fungi</taxon>
        <taxon>Dikarya</taxon>
        <taxon>Basidiomycota</taxon>
        <taxon>Agaricomycotina</taxon>
        <taxon>Agaricomycetes</taxon>
        <taxon>Polyporales</taxon>
        <taxon>Polyporaceae</taxon>
        <taxon>Dichomitus</taxon>
    </lineage>
</organism>
<dbReference type="EMBL" id="ML145092">
    <property type="protein sequence ID" value="TBU62829.1"/>
    <property type="molecule type" value="Genomic_DNA"/>
</dbReference>
<proteinExistence type="predicted"/>